<dbReference type="PROSITE" id="PS50979">
    <property type="entry name" value="BC"/>
    <property type="match status" value="1"/>
</dbReference>
<gene>
    <name evidence="10" type="ORF">J2S62_002641</name>
</gene>
<feature type="domain" description="ATP-grasp" evidence="6">
    <location>
        <begin position="126"/>
        <end position="328"/>
    </location>
</feature>
<evidence type="ECO:0000256" key="4">
    <source>
        <dbReference type="PROSITE-ProRule" id="PRU00409"/>
    </source>
</evidence>
<dbReference type="InterPro" id="IPR005479">
    <property type="entry name" value="CPAse_ATP-bd"/>
</dbReference>
<dbReference type="Gene3D" id="2.40.50.100">
    <property type="match status" value="1"/>
</dbReference>
<dbReference type="PROSITE" id="PS50975">
    <property type="entry name" value="ATP_GRASP"/>
    <property type="match status" value="1"/>
</dbReference>
<evidence type="ECO:0000313" key="10">
    <source>
        <dbReference type="EMBL" id="MDR7348384.1"/>
    </source>
</evidence>
<dbReference type="Proteomes" id="UP001183794">
    <property type="component" value="Unassembled WGS sequence"/>
</dbReference>
<dbReference type="SMART" id="SM00878">
    <property type="entry name" value="Biotin_carb_C"/>
    <property type="match status" value="1"/>
</dbReference>
<evidence type="ECO:0000256" key="3">
    <source>
        <dbReference type="ARBA" id="ARBA00022840"/>
    </source>
</evidence>
<dbReference type="Pfam" id="PF00289">
    <property type="entry name" value="Biotin_carb_N"/>
    <property type="match status" value="1"/>
</dbReference>
<dbReference type="EMBL" id="JAVDYJ010000001">
    <property type="protein sequence ID" value="MDR7348384.1"/>
    <property type="molecule type" value="Genomic_DNA"/>
</dbReference>
<evidence type="ECO:0000256" key="5">
    <source>
        <dbReference type="SAM" id="MobiDB-lite"/>
    </source>
</evidence>
<dbReference type="Pfam" id="PF02786">
    <property type="entry name" value="CPSase_L_D2"/>
    <property type="match status" value="1"/>
</dbReference>
<dbReference type="Gene3D" id="3.90.226.10">
    <property type="entry name" value="2-enoyl-CoA Hydratase, Chain A, domain 1"/>
    <property type="match status" value="2"/>
</dbReference>
<dbReference type="InterPro" id="IPR051602">
    <property type="entry name" value="ACC_Biotin_Carboxylase"/>
</dbReference>
<dbReference type="PANTHER" id="PTHR48095">
    <property type="entry name" value="PYRUVATE CARBOXYLASE SUBUNIT A"/>
    <property type="match status" value="1"/>
</dbReference>
<evidence type="ECO:0000256" key="2">
    <source>
        <dbReference type="ARBA" id="ARBA00022741"/>
    </source>
</evidence>
<evidence type="ECO:0000313" key="11">
    <source>
        <dbReference type="Proteomes" id="UP001183794"/>
    </source>
</evidence>
<feature type="domain" description="CoA carboxyltransferase N-terminal" evidence="8">
    <location>
        <begin position="584"/>
        <end position="843"/>
    </location>
</feature>
<dbReference type="Pfam" id="PF02785">
    <property type="entry name" value="Biotin_carb_C"/>
    <property type="match status" value="1"/>
</dbReference>
<keyword evidence="3 4" id="KW-0067">ATP-binding</keyword>
<dbReference type="RefSeq" id="WP_310175527.1">
    <property type="nucleotide sequence ID" value="NZ_BAABHE010000002.1"/>
</dbReference>
<dbReference type="SUPFAM" id="SSF52440">
    <property type="entry name" value="PreATP-grasp domain"/>
    <property type="match status" value="1"/>
</dbReference>
<dbReference type="InterPro" id="IPR011764">
    <property type="entry name" value="Biotin_carboxylation_dom"/>
</dbReference>
<dbReference type="PROSITE" id="PS00867">
    <property type="entry name" value="CPSASE_2"/>
    <property type="match status" value="1"/>
</dbReference>
<dbReference type="PANTHER" id="PTHR48095:SF5">
    <property type="entry name" value="BLL7292 PROTEIN"/>
    <property type="match status" value="1"/>
</dbReference>
<dbReference type="InterPro" id="IPR011054">
    <property type="entry name" value="Rudment_hybrid_motif"/>
</dbReference>
<evidence type="ECO:0000259" key="7">
    <source>
        <dbReference type="PROSITE" id="PS50979"/>
    </source>
</evidence>
<evidence type="ECO:0000259" key="6">
    <source>
        <dbReference type="PROSITE" id="PS50975"/>
    </source>
</evidence>
<organism evidence="10 11">
    <name type="scientific">Enteractinococcus fodinae</name>
    <dbReference type="NCBI Taxonomy" id="684663"/>
    <lineage>
        <taxon>Bacteria</taxon>
        <taxon>Bacillati</taxon>
        <taxon>Actinomycetota</taxon>
        <taxon>Actinomycetes</taxon>
        <taxon>Micrococcales</taxon>
        <taxon>Micrococcaceae</taxon>
    </lineage>
</organism>
<dbReference type="InterPro" id="IPR029045">
    <property type="entry name" value="ClpP/crotonase-like_dom_sf"/>
</dbReference>
<dbReference type="InterPro" id="IPR011763">
    <property type="entry name" value="COA_CT_C"/>
</dbReference>
<dbReference type="InterPro" id="IPR005481">
    <property type="entry name" value="BC-like_N"/>
</dbReference>
<dbReference type="InterPro" id="IPR005482">
    <property type="entry name" value="Biotin_COase_C"/>
</dbReference>
<feature type="domain" description="Biotin carboxylation" evidence="7">
    <location>
        <begin position="3"/>
        <end position="461"/>
    </location>
</feature>
<dbReference type="Gene3D" id="3.30.470.20">
    <property type="entry name" value="ATP-grasp fold, B domain"/>
    <property type="match status" value="1"/>
</dbReference>
<keyword evidence="2 4" id="KW-0547">Nucleotide-binding</keyword>
<dbReference type="SUPFAM" id="SSF51246">
    <property type="entry name" value="Rudiment single hybrid motif"/>
    <property type="match status" value="1"/>
</dbReference>
<keyword evidence="11" id="KW-1185">Reference proteome</keyword>
<dbReference type="CDD" id="cd06850">
    <property type="entry name" value="biotinyl_domain"/>
    <property type="match status" value="1"/>
</dbReference>
<feature type="region of interest" description="Disordered" evidence="5">
    <location>
        <begin position="475"/>
        <end position="503"/>
    </location>
</feature>
<proteinExistence type="predicted"/>
<protein>
    <submittedName>
        <fullName evidence="10">Acetyl/propionyl-CoA carboxylase alpha subunit</fullName>
    </submittedName>
</protein>
<accession>A0ABU2B7M0</accession>
<dbReference type="InterPro" id="IPR011053">
    <property type="entry name" value="Single_hybrid_motif"/>
</dbReference>
<dbReference type="InterPro" id="IPR011762">
    <property type="entry name" value="COA_CT_N"/>
</dbReference>
<evidence type="ECO:0000256" key="1">
    <source>
        <dbReference type="ARBA" id="ARBA00022598"/>
    </source>
</evidence>
<sequence length="1084" mass="113257">MDNTPTILIANRGEIAARIIRTAQAYGIRTVAIRSSDEESLAGAAGLHVQLADEVVTLPGRGAAAYLDAQAVLEAACSSGAQLIHPGYGFLAESTQMAQLCQDAGLTWVGPSAEVLNLFGDKRATREHAESLGIPVPASTGLLSTAEEDYEVAVSTAAELLAAHPGGIAIKAVAGGGGRGIRMVHDADKLHDALNACAAEAQAGFGDDRVFAEAIVTGARHIEVQVLGTPDGVHVLGDRDCSIQRRRQKLVEIAPAPGLSDELRASLHADAARLTESAGYLSLATVEFLVSDDRYELLEVNPRIQVEHTVTEQVTGLDLVACQLDVATGKQPVGLNDHSVEAPEPRGYAVQLRVAAESMQASGEPMPSAGTVDAVTWPTGPGVRVDTWVQPGTTVTGAFDSLLGKIIVQGPTLEAALSAGDRALCETRISGIDTNVALLQAIGQILAPGSETTTSFDARAADIVTCANEIEAARQARNPSAPGANGRGSQSPPISGNGVAEPKLRSDETLLRASLTGTVVSVGEKPSEYVLLEAMKMHHPVSGPVAQTVRHLVSVGDFVSAGTPLAVLSGVAEQDEDAALEVEPHPGVAEVQERHAAVLDEAREKHLKKIRDRGRRTARENVADLVDPGSFVEYGPLAIAAQTKRRSVEDLIEKTSGDALVGGVATIEGQEVVVISYDFSVLAGTQGTRNHAKVDRLIQVAQQRQVPLILFAEGGGGRPGETDRAPSVGLSVPTFADLAALRGQVPMIAVVSGYTFAGNAALAGVCDLIIATPEVNLGMGGPAMIEGGGLGKYRPEDIGPAELHLANGVIDILAQDEAEAVAHVKEALSALTGTRRSQQEENVSPLEVDEELAETARTVVPADRLRAFSMVDAITSVVDPGTFTEVRQEFGAGAITGFGRIDGEPIAIIANNNHHLGGAIDVDAARTMTQHLTLAQDHGLPVVSFVDTPGFMVGVEAEREPGVRAFGDLFVAGALLTVPVGAVVIRKAYGLGAMAMLAGSSKSPQFTIAWPSGELGPMGLEGAVRLGYAKELAAIDDPEAREAKEAELTDQLYEQGRAMSAAMIFEIDDVIDPALTRDWIRTLV</sequence>
<dbReference type="InterPro" id="IPR011761">
    <property type="entry name" value="ATP-grasp"/>
</dbReference>
<dbReference type="PROSITE" id="PS50980">
    <property type="entry name" value="COA_CT_NTER"/>
    <property type="match status" value="1"/>
</dbReference>
<dbReference type="SUPFAM" id="SSF52096">
    <property type="entry name" value="ClpP/crotonase"/>
    <property type="match status" value="2"/>
</dbReference>
<dbReference type="Pfam" id="PF01039">
    <property type="entry name" value="Carboxyl_trans"/>
    <property type="match status" value="1"/>
</dbReference>
<keyword evidence="1" id="KW-0436">Ligase</keyword>
<name>A0ABU2B7M0_9MICC</name>
<feature type="domain" description="CoA carboxyltransferase C-terminal" evidence="9">
    <location>
        <begin position="847"/>
        <end position="1084"/>
    </location>
</feature>
<dbReference type="PROSITE" id="PS50989">
    <property type="entry name" value="COA_CT_CTER"/>
    <property type="match status" value="1"/>
</dbReference>
<evidence type="ECO:0000259" key="8">
    <source>
        <dbReference type="PROSITE" id="PS50980"/>
    </source>
</evidence>
<dbReference type="InterPro" id="IPR034733">
    <property type="entry name" value="AcCoA_carboxyl_beta"/>
</dbReference>
<evidence type="ECO:0000259" key="9">
    <source>
        <dbReference type="PROSITE" id="PS50989"/>
    </source>
</evidence>
<dbReference type="InterPro" id="IPR016185">
    <property type="entry name" value="PreATP-grasp_dom_sf"/>
</dbReference>
<dbReference type="SUPFAM" id="SSF51230">
    <property type="entry name" value="Single hybrid motif"/>
    <property type="match status" value="1"/>
</dbReference>
<reference evidence="10 11" key="1">
    <citation type="submission" date="2023-07" db="EMBL/GenBank/DDBJ databases">
        <title>Sequencing the genomes of 1000 actinobacteria strains.</title>
        <authorList>
            <person name="Klenk H.-P."/>
        </authorList>
    </citation>
    <scope>NUCLEOTIDE SEQUENCE [LARGE SCALE GENOMIC DNA]</scope>
    <source>
        <strain evidence="10 11">DSM 22966</strain>
    </source>
</reference>
<dbReference type="SUPFAM" id="SSF56059">
    <property type="entry name" value="Glutathione synthetase ATP-binding domain-like"/>
    <property type="match status" value="1"/>
</dbReference>
<comment type="caution">
    <text evidence="10">The sequence shown here is derived from an EMBL/GenBank/DDBJ whole genome shotgun (WGS) entry which is preliminary data.</text>
</comment>